<gene>
    <name evidence="1" type="ORF">O181_078634</name>
</gene>
<dbReference type="Proteomes" id="UP000765509">
    <property type="component" value="Unassembled WGS sequence"/>
</dbReference>
<proteinExistence type="predicted"/>
<keyword evidence="2" id="KW-1185">Reference proteome</keyword>
<sequence length="97" mass="11290">MELCTCEKCSQYTITRPDGTITRGLLVHHSTRNKHKHISENKPVEETLSKLFPTLLFKDCKNNLTHPQHKDLIEDKSDSENKDSMKESEIVCKLLFY</sequence>
<reference evidence="1" key="1">
    <citation type="submission" date="2021-03" db="EMBL/GenBank/DDBJ databases">
        <title>Draft genome sequence of rust myrtle Austropuccinia psidii MF-1, a brazilian biotype.</title>
        <authorList>
            <person name="Quecine M.C."/>
            <person name="Pachon D.M.R."/>
            <person name="Bonatelli M.L."/>
            <person name="Correr F.H."/>
            <person name="Franceschini L.M."/>
            <person name="Leite T.F."/>
            <person name="Margarido G.R.A."/>
            <person name="Almeida C.A."/>
            <person name="Ferrarezi J.A."/>
            <person name="Labate C.A."/>
        </authorList>
    </citation>
    <scope>NUCLEOTIDE SEQUENCE</scope>
    <source>
        <strain evidence="1">MF-1</strain>
    </source>
</reference>
<name>A0A9Q3FGW5_9BASI</name>
<dbReference type="EMBL" id="AVOT02043486">
    <property type="protein sequence ID" value="MBW0538919.1"/>
    <property type="molecule type" value="Genomic_DNA"/>
</dbReference>
<comment type="caution">
    <text evidence="1">The sequence shown here is derived from an EMBL/GenBank/DDBJ whole genome shotgun (WGS) entry which is preliminary data.</text>
</comment>
<evidence type="ECO:0000313" key="2">
    <source>
        <dbReference type="Proteomes" id="UP000765509"/>
    </source>
</evidence>
<dbReference type="AlphaFoldDB" id="A0A9Q3FGW5"/>
<protein>
    <submittedName>
        <fullName evidence="1">Uncharacterized protein</fullName>
    </submittedName>
</protein>
<evidence type="ECO:0000313" key="1">
    <source>
        <dbReference type="EMBL" id="MBW0538919.1"/>
    </source>
</evidence>
<organism evidence="1 2">
    <name type="scientific">Austropuccinia psidii MF-1</name>
    <dbReference type="NCBI Taxonomy" id="1389203"/>
    <lineage>
        <taxon>Eukaryota</taxon>
        <taxon>Fungi</taxon>
        <taxon>Dikarya</taxon>
        <taxon>Basidiomycota</taxon>
        <taxon>Pucciniomycotina</taxon>
        <taxon>Pucciniomycetes</taxon>
        <taxon>Pucciniales</taxon>
        <taxon>Sphaerophragmiaceae</taxon>
        <taxon>Austropuccinia</taxon>
    </lineage>
</organism>
<accession>A0A9Q3FGW5</accession>